<keyword evidence="3" id="KW-1185">Reference proteome</keyword>
<evidence type="ECO:0000256" key="1">
    <source>
        <dbReference type="SAM" id="MobiDB-lite"/>
    </source>
</evidence>
<dbReference type="Proteomes" id="UP000199651">
    <property type="component" value="Unassembled WGS sequence"/>
</dbReference>
<feature type="region of interest" description="Disordered" evidence="1">
    <location>
        <begin position="90"/>
        <end position="128"/>
    </location>
</feature>
<dbReference type="EMBL" id="FNJB01000004">
    <property type="protein sequence ID" value="SDO66540.1"/>
    <property type="molecule type" value="Genomic_DNA"/>
</dbReference>
<organism evidence="2 3">
    <name type="scientific">Actinokineospora alba</name>
    <dbReference type="NCBI Taxonomy" id="504798"/>
    <lineage>
        <taxon>Bacteria</taxon>
        <taxon>Bacillati</taxon>
        <taxon>Actinomycetota</taxon>
        <taxon>Actinomycetes</taxon>
        <taxon>Pseudonocardiales</taxon>
        <taxon>Pseudonocardiaceae</taxon>
        <taxon>Actinokineospora</taxon>
    </lineage>
</organism>
<protein>
    <recommendedName>
        <fullName evidence="4">Transposase DDE domain-containing protein</fullName>
    </recommendedName>
</protein>
<name>A0A1H0LEW4_9PSEU</name>
<sequence>MLSIKFHLVYDSTRLPHASTQILVVYRLTDSGRERRTFPAGSKHHLITDATGIPPAVTLTGGNRNDVTQLIPLTLVALLVVFPVPYDSSRDHASAQATEPGGTCEASSPSCHDSDGGRPNSRIHSCHR</sequence>
<evidence type="ECO:0000313" key="3">
    <source>
        <dbReference type="Proteomes" id="UP000199651"/>
    </source>
</evidence>
<dbReference type="AlphaFoldDB" id="A0A1H0LEW4"/>
<reference evidence="3" key="1">
    <citation type="submission" date="2016-10" db="EMBL/GenBank/DDBJ databases">
        <authorList>
            <person name="Varghese N."/>
            <person name="Submissions S."/>
        </authorList>
    </citation>
    <scope>NUCLEOTIDE SEQUENCE [LARGE SCALE GENOMIC DNA]</scope>
    <source>
        <strain evidence="3">IBRC-M 10655</strain>
    </source>
</reference>
<proteinExistence type="predicted"/>
<evidence type="ECO:0008006" key="4">
    <source>
        <dbReference type="Google" id="ProtNLM"/>
    </source>
</evidence>
<dbReference type="STRING" id="504798.SAMN05421871_109181"/>
<accession>A0A1H0LEW4</accession>
<evidence type="ECO:0000313" key="2">
    <source>
        <dbReference type="EMBL" id="SDO66540.1"/>
    </source>
</evidence>
<gene>
    <name evidence="2" type="ORF">SAMN05192558_104116</name>
</gene>